<dbReference type="SUPFAM" id="SSF51206">
    <property type="entry name" value="cAMP-binding domain-like"/>
    <property type="match status" value="2"/>
</dbReference>
<feature type="binding site" evidence="7">
    <location>
        <position position="239"/>
    </location>
    <ligand>
        <name>3',5'-cyclic AMP</name>
        <dbReference type="ChEBI" id="CHEBI:58165"/>
        <label>2</label>
    </ligand>
</feature>
<evidence type="ECO:0000256" key="6">
    <source>
        <dbReference type="ARBA" id="ARBA00023149"/>
    </source>
</evidence>
<dbReference type="GO" id="GO:0004862">
    <property type="term" value="F:cAMP-dependent protein kinase inhibitor activity"/>
    <property type="evidence" value="ECO:0007669"/>
    <property type="project" value="TreeGrafter"/>
</dbReference>
<dbReference type="GO" id="GO:0005952">
    <property type="term" value="C:cAMP-dependent protein kinase complex"/>
    <property type="evidence" value="ECO:0007669"/>
    <property type="project" value="InterPro"/>
</dbReference>
<feature type="binding site" evidence="7">
    <location>
        <position position="125"/>
    </location>
    <ligand>
        <name>3',5'-cyclic AMP</name>
        <dbReference type="ChEBI" id="CHEBI:58165"/>
        <label>1</label>
    </ligand>
</feature>
<keyword evidence="4" id="KW-0677">Repeat</keyword>
<dbReference type="PROSITE" id="PS00889">
    <property type="entry name" value="CNMP_BINDING_2"/>
    <property type="match status" value="2"/>
</dbReference>
<reference evidence="9" key="2">
    <citation type="submission" date="2024-10" db="UniProtKB">
        <authorList>
            <consortium name="EnsemblProtists"/>
        </authorList>
    </citation>
    <scope>IDENTIFICATION</scope>
</reference>
<keyword evidence="3 7" id="KW-0116">cAMP-binding</keyword>
<dbReference type="PANTHER" id="PTHR11635">
    <property type="entry name" value="CAMP-DEPENDENT PROTEIN KINASE REGULATORY CHAIN"/>
    <property type="match status" value="1"/>
</dbReference>
<dbReference type="SMART" id="SM00100">
    <property type="entry name" value="cNMP"/>
    <property type="match status" value="2"/>
</dbReference>
<keyword evidence="6 7" id="KW-0114">cAMP</keyword>
<dbReference type="STRING" id="2903.R1FCS3"/>
<evidence type="ECO:0000256" key="5">
    <source>
        <dbReference type="ARBA" id="ARBA00022741"/>
    </source>
</evidence>
<dbReference type="PaxDb" id="2903-EOD31039"/>
<organism evidence="9 10">
    <name type="scientific">Emiliania huxleyi (strain CCMP1516)</name>
    <dbReference type="NCBI Taxonomy" id="280463"/>
    <lineage>
        <taxon>Eukaryota</taxon>
        <taxon>Haptista</taxon>
        <taxon>Haptophyta</taxon>
        <taxon>Prymnesiophyceae</taxon>
        <taxon>Isochrysidales</taxon>
        <taxon>Noelaerhabdaceae</taxon>
        <taxon>Emiliania</taxon>
    </lineage>
</organism>
<reference evidence="10" key="1">
    <citation type="journal article" date="2013" name="Nature">
        <title>Pan genome of the phytoplankton Emiliania underpins its global distribution.</title>
        <authorList>
            <person name="Read B.A."/>
            <person name="Kegel J."/>
            <person name="Klute M.J."/>
            <person name="Kuo A."/>
            <person name="Lefebvre S.C."/>
            <person name="Maumus F."/>
            <person name="Mayer C."/>
            <person name="Miller J."/>
            <person name="Monier A."/>
            <person name="Salamov A."/>
            <person name="Young J."/>
            <person name="Aguilar M."/>
            <person name="Claverie J.M."/>
            <person name="Frickenhaus S."/>
            <person name="Gonzalez K."/>
            <person name="Herman E.K."/>
            <person name="Lin Y.C."/>
            <person name="Napier J."/>
            <person name="Ogata H."/>
            <person name="Sarno A.F."/>
            <person name="Shmutz J."/>
            <person name="Schroeder D."/>
            <person name="de Vargas C."/>
            <person name="Verret F."/>
            <person name="von Dassow P."/>
            <person name="Valentin K."/>
            <person name="Van de Peer Y."/>
            <person name="Wheeler G."/>
            <person name="Dacks J.B."/>
            <person name="Delwiche C.F."/>
            <person name="Dyhrman S.T."/>
            <person name="Glockner G."/>
            <person name="John U."/>
            <person name="Richards T."/>
            <person name="Worden A.Z."/>
            <person name="Zhang X."/>
            <person name="Grigoriev I.V."/>
            <person name="Allen A.E."/>
            <person name="Bidle K."/>
            <person name="Borodovsky M."/>
            <person name="Bowler C."/>
            <person name="Brownlee C."/>
            <person name="Cock J.M."/>
            <person name="Elias M."/>
            <person name="Gladyshev V.N."/>
            <person name="Groth M."/>
            <person name="Guda C."/>
            <person name="Hadaegh A."/>
            <person name="Iglesias-Rodriguez M.D."/>
            <person name="Jenkins J."/>
            <person name="Jones B.M."/>
            <person name="Lawson T."/>
            <person name="Leese F."/>
            <person name="Lindquist E."/>
            <person name="Lobanov A."/>
            <person name="Lomsadze A."/>
            <person name="Malik S.B."/>
            <person name="Marsh M.E."/>
            <person name="Mackinder L."/>
            <person name="Mock T."/>
            <person name="Mueller-Roeber B."/>
            <person name="Pagarete A."/>
            <person name="Parker M."/>
            <person name="Probert I."/>
            <person name="Quesneville H."/>
            <person name="Raines C."/>
            <person name="Rensing S.A."/>
            <person name="Riano-Pachon D.M."/>
            <person name="Richier S."/>
            <person name="Rokitta S."/>
            <person name="Shiraiwa Y."/>
            <person name="Soanes D.M."/>
            <person name="van der Giezen M."/>
            <person name="Wahlund T.M."/>
            <person name="Williams B."/>
            <person name="Wilson W."/>
            <person name="Wolfe G."/>
            <person name="Wurch L.L."/>
        </authorList>
    </citation>
    <scope>NUCLEOTIDE SEQUENCE</scope>
</reference>
<evidence type="ECO:0000313" key="9">
    <source>
        <dbReference type="EnsemblProtists" id="EOD31039"/>
    </source>
</evidence>
<dbReference type="CDD" id="cd00038">
    <property type="entry name" value="CAP_ED"/>
    <property type="match status" value="2"/>
</dbReference>
<feature type="binding site" evidence="7">
    <location>
        <position position="248"/>
    </location>
    <ligand>
        <name>3',5'-cyclic AMP</name>
        <dbReference type="ChEBI" id="CHEBI:58165"/>
        <label>2</label>
    </ligand>
</feature>
<dbReference type="PIRSF" id="PIRSF000548">
    <property type="entry name" value="PK_regulatory"/>
    <property type="match status" value="1"/>
</dbReference>
<evidence type="ECO:0000256" key="7">
    <source>
        <dbReference type="PIRSR" id="PIRSR000548-1"/>
    </source>
</evidence>
<dbReference type="RefSeq" id="XP_005783468.1">
    <property type="nucleotide sequence ID" value="XM_005783411.1"/>
</dbReference>
<evidence type="ECO:0000256" key="3">
    <source>
        <dbReference type="ARBA" id="ARBA00022566"/>
    </source>
</evidence>
<evidence type="ECO:0000256" key="4">
    <source>
        <dbReference type="ARBA" id="ARBA00022737"/>
    </source>
</evidence>
<dbReference type="InterPro" id="IPR014710">
    <property type="entry name" value="RmlC-like_jellyroll"/>
</dbReference>
<dbReference type="EnsemblProtists" id="EOD31039">
    <property type="protein sequence ID" value="EOD31039"/>
    <property type="gene ID" value="EMIHUDRAFT_63702"/>
</dbReference>
<dbReference type="GO" id="GO:0005829">
    <property type="term" value="C:cytosol"/>
    <property type="evidence" value="ECO:0007669"/>
    <property type="project" value="TreeGrafter"/>
</dbReference>
<feature type="binding site" evidence="7">
    <location>
        <position position="116"/>
    </location>
    <ligand>
        <name>3',5'-cyclic AMP</name>
        <dbReference type="ChEBI" id="CHEBI:58165"/>
        <label>1</label>
    </ligand>
</feature>
<dbReference type="HOGENOM" id="CLU_018310_2_1_1"/>
<keyword evidence="2" id="KW-0597">Phosphoprotein</keyword>
<sequence>MAITTAAPDVIASDDDFAPPVAQKTEEESARIRAAVKANFLFAYLNEAQLRRVLDAMVRRDVAAGEVVIRQGDPGDYFYICESGDYSVTVSPGDNQPAVEVISYAAQGGSNPCFGELALMHNKPRSATVTCVSAGSLWAIDRRSFRAILMKSSSHQLTRTLRSVEVLRSLSLNQLQRLEELLTEASYSDGEYVIRQGERTDTFYVILEGSVAVTRSDDPSDAGAAEKELSTFSSGYFGERALIEKAPRAANVIARGPLRCLCVGRDGFEEVLGPLQSII</sequence>
<dbReference type="GO" id="GO:0030552">
    <property type="term" value="F:cAMP binding"/>
    <property type="evidence" value="ECO:0007669"/>
    <property type="project" value="UniProtKB-KW"/>
</dbReference>
<dbReference type="AlphaFoldDB" id="A0A0D3K5K4"/>
<protein>
    <recommendedName>
        <fullName evidence="8">Cyclic nucleotide-binding domain-containing protein</fullName>
    </recommendedName>
</protein>
<accession>A0A0D3K5K4</accession>
<dbReference type="InterPro" id="IPR012198">
    <property type="entry name" value="cAMP_dep_PK_reg_su"/>
</dbReference>
<keyword evidence="10" id="KW-1185">Reference proteome</keyword>
<name>A0A0D3K5K4_EMIH1</name>
<dbReference type="PRINTS" id="PR00103">
    <property type="entry name" value="CAMPKINASE"/>
</dbReference>
<dbReference type="Proteomes" id="UP000013827">
    <property type="component" value="Unassembled WGS sequence"/>
</dbReference>
<evidence type="ECO:0000313" key="10">
    <source>
        <dbReference type="Proteomes" id="UP000013827"/>
    </source>
</evidence>
<dbReference type="InterPro" id="IPR018488">
    <property type="entry name" value="cNMP-bd_CS"/>
</dbReference>
<keyword evidence="5 7" id="KW-0547">Nucleotide-binding</keyword>
<dbReference type="Gene3D" id="2.60.120.10">
    <property type="entry name" value="Jelly Rolls"/>
    <property type="match status" value="2"/>
</dbReference>
<dbReference type="Pfam" id="PF00027">
    <property type="entry name" value="cNMP_binding"/>
    <property type="match status" value="2"/>
</dbReference>
<dbReference type="GO" id="GO:0034236">
    <property type="term" value="F:protein kinase A catalytic subunit binding"/>
    <property type="evidence" value="ECO:0007669"/>
    <property type="project" value="TreeGrafter"/>
</dbReference>
<feature type="domain" description="Cyclic nucleotide-binding" evidence="8">
    <location>
        <begin position="41"/>
        <end position="153"/>
    </location>
</feature>
<dbReference type="GeneID" id="17276312"/>
<proteinExistence type="inferred from homology"/>
<dbReference type="InterPro" id="IPR018490">
    <property type="entry name" value="cNMP-bd_dom_sf"/>
</dbReference>
<dbReference type="KEGG" id="ehx:EMIHUDRAFT_63702"/>
<dbReference type="InterPro" id="IPR000595">
    <property type="entry name" value="cNMP-bd_dom"/>
</dbReference>
<dbReference type="PANTHER" id="PTHR11635:SF152">
    <property type="entry name" value="CAMP-DEPENDENT PROTEIN KINASE TYPE I REGULATORY SUBUNIT-RELATED"/>
    <property type="match status" value="1"/>
</dbReference>
<dbReference type="InterPro" id="IPR050503">
    <property type="entry name" value="cAMP-dep_PK_reg_su-like"/>
</dbReference>
<evidence type="ECO:0000256" key="1">
    <source>
        <dbReference type="ARBA" id="ARBA00005753"/>
    </source>
</evidence>
<dbReference type="eggNOG" id="KOG1113">
    <property type="taxonomic scope" value="Eukaryota"/>
</dbReference>
<comment type="similarity">
    <text evidence="1">Belongs to the cAMP-dependent kinase regulatory chain family.</text>
</comment>
<dbReference type="OMA" id="MMGPLEQ"/>
<evidence type="ECO:0000259" key="8">
    <source>
        <dbReference type="PROSITE" id="PS50042"/>
    </source>
</evidence>
<feature type="domain" description="Cyclic nucleotide-binding" evidence="8">
    <location>
        <begin position="166"/>
        <end position="279"/>
    </location>
</feature>
<evidence type="ECO:0000256" key="2">
    <source>
        <dbReference type="ARBA" id="ARBA00022553"/>
    </source>
</evidence>
<dbReference type="PROSITE" id="PS50042">
    <property type="entry name" value="CNMP_BINDING_3"/>
    <property type="match status" value="2"/>
</dbReference>